<dbReference type="Proteomes" id="UP000076532">
    <property type="component" value="Unassembled WGS sequence"/>
</dbReference>
<proteinExistence type="predicted"/>
<name>A0A166SBI3_9AGAM</name>
<protein>
    <submittedName>
        <fullName evidence="1">Uncharacterized protein</fullName>
    </submittedName>
</protein>
<organism evidence="1 2">
    <name type="scientific">Athelia psychrophila</name>
    <dbReference type="NCBI Taxonomy" id="1759441"/>
    <lineage>
        <taxon>Eukaryota</taxon>
        <taxon>Fungi</taxon>
        <taxon>Dikarya</taxon>
        <taxon>Basidiomycota</taxon>
        <taxon>Agaricomycotina</taxon>
        <taxon>Agaricomycetes</taxon>
        <taxon>Agaricomycetidae</taxon>
        <taxon>Atheliales</taxon>
        <taxon>Atheliaceae</taxon>
        <taxon>Athelia</taxon>
    </lineage>
</organism>
<sequence length="80" mass="8827">MPAIIVHNASNSKVEAFISKYNGGGSEDWYPVGDGARLTWNRDNQGWELVAFKIGNRRAGVYVQLGALVTFKSLDQITVQ</sequence>
<evidence type="ECO:0000313" key="1">
    <source>
        <dbReference type="EMBL" id="KZP29255.1"/>
    </source>
</evidence>
<gene>
    <name evidence="1" type="ORF">FIBSPDRAFT_851615</name>
</gene>
<dbReference type="EMBL" id="KV417499">
    <property type="protein sequence ID" value="KZP29255.1"/>
    <property type="molecule type" value="Genomic_DNA"/>
</dbReference>
<dbReference type="AlphaFoldDB" id="A0A166SBI3"/>
<evidence type="ECO:0000313" key="2">
    <source>
        <dbReference type="Proteomes" id="UP000076532"/>
    </source>
</evidence>
<keyword evidence="2" id="KW-1185">Reference proteome</keyword>
<reference evidence="1 2" key="1">
    <citation type="journal article" date="2016" name="Mol. Biol. Evol.">
        <title>Comparative Genomics of Early-Diverging Mushroom-Forming Fungi Provides Insights into the Origins of Lignocellulose Decay Capabilities.</title>
        <authorList>
            <person name="Nagy L.G."/>
            <person name="Riley R."/>
            <person name="Tritt A."/>
            <person name="Adam C."/>
            <person name="Daum C."/>
            <person name="Floudas D."/>
            <person name="Sun H."/>
            <person name="Yadav J.S."/>
            <person name="Pangilinan J."/>
            <person name="Larsson K.H."/>
            <person name="Matsuura K."/>
            <person name="Barry K."/>
            <person name="Labutti K."/>
            <person name="Kuo R."/>
            <person name="Ohm R.A."/>
            <person name="Bhattacharya S.S."/>
            <person name="Shirouzu T."/>
            <person name="Yoshinaga Y."/>
            <person name="Martin F.M."/>
            <person name="Grigoriev I.V."/>
            <person name="Hibbett D.S."/>
        </authorList>
    </citation>
    <scope>NUCLEOTIDE SEQUENCE [LARGE SCALE GENOMIC DNA]</scope>
    <source>
        <strain evidence="1 2">CBS 109695</strain>
    </source>
</reference>
<accession>A0A166SBI3</accession>